<protein>
    <submittedName>
        <fullName evidence="1">Uncharacterized protein</fullName>
    </submittedName>
</protein>
<accession>D4IN46</accession>
<proteinExistence type="predicted"/>
<sequence length="93" mass="11146">MKLFLDQCRVFHEDGNLYQCESKEEFIRLVKSGKILFCFNTYKIIPDFLMRYYKDFPNSYIVNKDFIHSGTLEYQKEQTNVLKELGFDIGNLL</sequence>
<dbReference type="STRING" id="717959.AL1_20390"/>
<name>D4IN46_9BACT</name>
<organism evidence="1 2">
    <name type="scientific">Alistipes shahii WAL 8301</name>
    <dbReference type="NCBI Taxonomy" id="717959"/>
    <lineage>
        <taxon>Bacteria</taxon>
        <taxon>Pseudomonadati</taxon>
        <taxon>Bacteroidota</taxon>
        <taxon>Bacteroidia</taxon>
        <taxon>Bacteroidales</taxon>
        <taxon>Rikenellaceae</taxon>
        <taxon>Alistipes</taxon>
    </lineage>
</organism>
<reference evidence="1 2" key="2">
    <citation type="submission" date="2010-03" db="EMBL/GenBank/DDBJ databases">
        <authorList>
            <person name="Pajon A."/>
        </authorList>
    </citation>
    <scope>NUCLEOTIDE SEQUENCE [LARGE SCALE GENOMIC DNA]</scope>
    <source>
        <strain evidence="1 2">WAL 8301</strain>
    </source>
</reference>
<keyword evidence="2" id="KW-1185">Reference proteome</keyword>
<dbReference type="KEGG" id="ash:AL1_20390"/>
<dbReference type="PATRIC" id="fig|717959.3.peg.494"/>
<dbReference type="Proteomes" id="UP000008794">
    <property type="component" value="Chromosome"/>
</dbReference>
<dbReference type="EMBL" id="FP929032">
    <property type="protein sequence ID" value="CBK64358.1"/>
    <property type="molecule type" value="Genomic_DNA"/>
</dbReference>
<reference evidence="1 2" key="1">
    <citation type="submission" date="2010-03" db="EMBL/GenBank/DDBJ databases">
        <title>The genome sequence of Alistipes shahii WAL 8301.</title>
        <authorList>
            <consortium name="metaHIT consortium -- http://www.metahit.eu/"/>
            <person name="Pajon A."/>
            <person name="Turner K."/>
            <person name="Parkhill J."/>
        </authorList>
    </citation>
    <scope>NUCLEOTIDE SEQUENCE [LARGE SCALE GENOMIC DNA]</scope>
    <source>
        <strain evidence="1 2">WAL 8301</strain>
    </source>
</reference>
<evidence type="ECO:0000313" key="1">
    <source>
        <dbReference type="EMBL" id="CBK64358.1"/>
    </source>
</evidence>
<dbReference type="AlphaFoldDB" id="D4IN46"/>
<evidence type="ECO:0000313" key="2">
    <source>
        <dbReference type="Proteomes" id="UP000008794"/>
    </source>
</evidence>
<gene>
    <name evidence="1" type="ORF">AL1_20390</name>
</gene>
<dbReference type="HOGENOM" id="CLU_2393361_0_0_10"/>